<dbReference type="EMBL" id="JABANM010015053">
    <property type="protein sequence ID" value="KAF4731685.1"/>
    <property type="molecule type" value="Genomic_DNA"/>
</dbReference>
<reference evidence="3 4" key="1">
    <citation type="submission" date="2020-04" db="EMBL/GenBank/DDBJ databases">
        <title>Perkinsus olseni comparative genomics.</title>
        <authorList>
            <person name="Bogema D.R."/>
        </authorList>
    </citation>
    <scope>NUCLEOTIDE SEQUENCE [LARGE SCALE GENOMIC DNA]</scope>
    <source>
        <strain evidence="1">ATCC PRA-205</strain>
        <strain evidence="2 3">ATCC PRA-207</strain>
    </source>
</reference>
<comment type="caution">
    <text evidence="1">The sequence shown here is derived from an EMBL/GenBank/DDBJ whole genome shotgun (WGS) entry which is preliminary data.</text>
</comment>
<sequence length="219" mass="24451">MARVSLSSGVRVEVIPAPPTTSSREYFTQFNYVSNGHLFVAMRGKLIRTRLSPLGEHHEQSVLGRTGSTDGVGWEAVADIKLVVTGLDVIARSDDEFQLVYVGRNADTDDFATYIHHIDYEGNERLEPYEDAWLCRFVPSNDELVCVAGGLDSSDVPWISLVDVWSMSVLFVLDRPGGIGKYNKFGESWYLAAMENCLVVVGQQRSANPVFQIMVWELQ</sequence>
<gene>
    <name evidence="1" type="ORF">FOZ62_028602</name>
    <name evidence="2" type="ORF">FOZ63_014364</name>
</gene>
<evidence type="ECO:0000313" key="3">
    <source>
        <dbReference type="Proteomes" id="UP000553632"/>
    </source>
</evidence>
<evidence type="ECO:0000313" key="4">
    <source>
        <dbReference type="Proteomes" id="UP000574390"/>
    </source>
</evidence>
<proteinExistence type="predicted"/>
<name>A0A7J6SG96_PEROL</name>
<accession>A0A7J6SG96</accession>
<dbReference type="AlphaFoldDB" id="A0A7J6SG96"/>
<evidence type="ECO:0000313" key="2">
    <source>
        <dbReference type="EMBL" id="KAF4754931.1"/>
    </source>
</evidence>
<dbReference type="Proteomes" id="UP000553632">
    <property type="component" value="Unassembled WGS sequence"/>
</dbReference>
<evidence type="ECO:0000313" key="1">
    <source>
        <dbReference type="EMBL" id="KAF4731685.1"/>
    </source>
</evidence>
<dbReference type="Proteomes" id="UP000574390">
    <property type="component" value="Unassembled WGS sequence"/>
</dbReference>
<dbReference type="EMBL" id="JABANO010004596">
    <property type="protein sequence ID" value="KAF4754931.1"/>
    <property type="molecule type" value="Genomic_DNA"/>
</dbReference>
<organism evidence="1 4">
    <name type="scientific">Perkinsus olseni</name>
    <name type="common">Perkinsus atlanticus</name>
    <dbReference type="NCBI Taxonomy" id="32597"/>
    <lineage>
        <taxon>Eukaryota</taxon>
        <taxon>Sar</taxon>
        <taxon>Alveolata</taxon>
        <taxon>Perkinsozoa</taxon>
        <taxon>Perkinsea</taxon>
        <taxon>Perkinsida</taxon>
        <taxon>Perkinsidae</taxon>
        <taxon>Perkinsus</taxon>
    </lineage>
</organism>
<protein>
    <submittedName>
        <fullName evidence="1">Uncharacterized protein</fullName>
    </submittedName>
</protein>
<keyword evidence="3" id="KW-1185">Reference proteome</keyword>